<dbReference type="AlphaFoldDB" id="A0A7S7L971"/>
<dbReference type="RefSeq" id="WP_182080491.1">
    <property type="nucleotide sequence ID" value="NZ_CP063356.2"/>
</dbReference>
<reference evidence="2 3" key="2">
    <citation type="journal article" date="2019" name="Int. J. Syst. Evol. Microbiol.">
        <title>Anaerobacillus isosaccharinicus sp. nov., an alkaliphilic bacterium which degrades isosaccharinic acid.</title>
        <authorList>
            <person name="Bassil N.M."/>
            <person name="Lloyd J.R."/>
        </authorList>
    </citation>
    <scope>NUCLEOTIDE SEQUENCE [LARGE SCALE GENOMIC DNA]</scope>
    <source>
        <strain evidence="2 3">NB2006</strain>
    </source>
</reference>
<keyword evidence="3" id="KW-1185">Reference proteome</keyword>
<evidence type="ECO:0000259" key="1">
    <source>
        <dbReference type="Pfam" id="PF20020"/>
    </source>
</evidence>
<protein>
    <submittedName>
        <fullName evidence="2">DUF6431 domain-containing protein</fullName>
    </submittedName>
</protein>
<proteinExistence type="predicted"/>
<evidence type="ECO:0000313" key="2">
    <source>
        <dbReference type="EMBL" id="QOY36779.1"/>
    </source>
</evidence>
<evidence type="ECO:0000313" key="3">
    <source>
        <dbReference type="Proteomes" id="UP000180175"/>
    </source>
</evidence>
<dbReference type="InterPro" id="IPR045536">
    <property type="entry name" value="DUF6431"/>
</dbReference>
<name>A0A7S7L971_9BACI</name>
<dbReference type="EMBL" id="CP063356">
    <property type="protein sequence ID" value="QOY36779.1"/>
    <property type="molecule type" value="Genomic_DNA"/>
</dbReference>
<dbReference type="Pfam" id="PF20020">
    <property type="entry name" value="DUF6431"/>
    <property type="match status" value="1"/>
</dbReference>
<accession>A0A7S7L971</accession>
<gene>
    <name evidence="2" type="ORF">AWH56_003750</name>
</gene>
<sequence length="183" mass="21839">MLIKPFKLGFNSLFLYKVLTIRYELRGKENEFPIIEFCSECKGRGKLYRHGFYMRFGITEKGAISIPICRLKCKHCKTTFSIIPDFLIPHFQHTLHTIVQGVEQRLLKKKAFDRRQLVNFHFKRYVSILKWVHTYFSDLDYALSFSDDQKKEAIKYLKMIQDFGESSFLRRSQGHLKKHFMAL</sequence>
<organism evidence="2 3">
    <name type="scientific">Anaerobacillus isosaccharinicus</name>
    <dbReference type="NCBI Taxonomy" id="1532552"/>
    <lineage>
        <taxon>Bacteria</taxon>
        <taxon>Bacillati</taxon>
        <taxon>Bacillota</taxon>
        <taxon>Bacilli</taxon>
        <taxon>Bacillales</taxon>
        <taxon>Bacillaceae</taxon>
        <taxon>Anaerobacillus</taxon>
    </lineage>
</organism>
<dbReference type="KEGG" id="aia:AWH56_003750"/>
<feature type="domain" description="DUF6431" evidence="1">
    <location>
        <begin position="38"/>
        <end position="105"/>
    </location>
</feature>
<reference evidence="2 3" key="1">
    <citation type="journal article" date="2017" name="Genome Announc.">
        <title>Draft Genome Sequences of Four Alkaliphilic Bacteria Belonging to the Anaerobacillus Genus.</title>
        <authorList>
            <person name="Bassil N.M."/>
            <person name="Lloyd J.R."/>
        </authorList>
    </citation>
    <scope>NUCLEOTIDE SEQUENCE [LARGE SCALE GENOMIC DNA]</scope>
    <source>
        <strain evidence="2 3">NB2006</strain>
    </source>
</reference>
<dbReference type="Proteomes" id="UP000180175">
    <property type="component" value="Chromosome"/>
</dbReference>